<comment type="caution">
    <text evidence="1">The sequence shown here is derived from an EMBL/GenBank/DDBJ whole genome shotgun (WGS) entry which is preliminary data.</text>
</comment>
<evidence type="ECO:0000313" key="1">
    <source>
        <dbReference type="EMBL" id="KAG9238731.1"/>
    </source>
</evidence>
<gene>
    <name evidence="1" type="ORF">BJ875DRAFT_13740</name>
</gene>
<dbReference type="EMBL" id="MU251366">
    <property type="protein sequence ID" value="KAG9238731.1"/>
    <property type="molecule type" value="Genomic_DNA"/>
</dbReference>
<dbReference type="AlphaFoldDB" id="A0A9P7YS44"/>
<protein>
    <submittedName>
        <fullName evidence="1">Uncharacterized protein</fullName>
    </submittedName>
</protein>
<evidence type="ECO:0000313" key="2">
    <source>
        <dbReference type="Proteomes" id="UP000824998"/>
    </source>
</evidence>
<reference evidence="1" key="1">
    <citation type="journal article" date="2021" name="IMA Fungus">
        <title>Genomic characterization of three marine fungi, including Emericellopsis atlantica sp. nov. with signatures of a generalist lifestyle and marine biomass degradation.</title>
        <authorList>
            <person name="Hagestad O.C."/>
            <person name="Hou L."/>
            <person name="Andersen J.H."/>
            <person name="Hansen E.H."/>
            <person name="Altermark B."/>
            <person name="Li C."/>
            <person name="Kuhnert E."/>
            <person name="Cox R.J."/>
            <person name="Crous P.W."/>
            <person name="Spatafora J.W."/>
            <person name="Lail K."/>
            <person name="Amirebrahimi M."/>
            <person name="Lipzen A."/>
            <person name="Pangilinan J."/>
            <person name="Andreopoulos W."/>
            <person name="Hayes R.D."/>
            <person name="Ng V."/>
            <person name="Grigoriev I.V."/>
            <person name="Jackson S.A."/>
            <person name="Sutton T.D.S."/>
            <person name="Dobson A.D.W."/>
            <person name="Rama T."/>
        </authorList>
    </citation>
    <scope>NUCLEOTIDE SEQUENCE</scope>
    <source>
        <strain evidence="1">TRa018bII</strain>
    </source>
</reference>
<name>A0A9P7YS44_9HELO</name>
<dbReference type="Proteomes" id="UP000824998">
    <property type="component" value="Unassembled WGS sequence"/>
</dbReference>
<accession>A0A9P7YS44</accession>
<keyword evidence="2" id="KW-1185">Reference proteome</keyword>
<sequence>MILLRCFCEFAPSCHGAALLAAIFFPFGCHLPRSAVLGLFRLGEVRQGVSAQPVGKRCPGPLRELNPSDLS</sequence>
<organism evidence="1 2">
    <name type="scientific">Amylocarpus encephaloides</name>
    <dbReference type="NCBI Taxonomy" id="45428"/>
    <lineage>
        <taxon>Eukaryota</taxon>
        <taxon>Fungi</taxon>
        <taxon>Dikarya</taxon>
        <taxon>Ascomycota</taxon>
        <taxon>Pezizomycotina</taxon>
        <taxon>Leotiomycetes</taxon>
        <taxon>Helotiales</taxon>
        <taxon>Helotiales incertae sedis</taxon>
        <taxon>Amylocarpus</taxon>
    </lineage>
</organism>
<proteinExistence type="predicted"/>